<dbReference type="PANTHER" id="PTHR47959:SF1">
    <property type="entry name" value="ATP-DEPENDENT RNA HELICASE DBPA"/>
    <property type="match status" value="1"/>
</dbReference>
<dbReference type="InterPro" id="IPR014014">
    <property type="entry name" value="RNA_helicase_DEAD_Q_motif"/>
</dbReference>
<keyword evidence="12" id="KW-1185">Reference proteome</keyword>
<dbReference type="PATRIC" id="fig|1653476.3.peg.1382"/>
<dbReference type="EMBL" id="AP014945">
    <property type="protein sequence ID" value="BAU23700.1"/>
    <property type="molecule type" value="Genomic_DNA"/>
</dbReference>
<evidence type="ECO:0000259" key="10">
    <source>
        <dbReference type="PROSITE" id="PS51195"/>
    </source>
</evidence>
<evidence type="ECO:0000256" key="1">
    <source>
        <dbReference type="ARBA" id="ARBA00022741"/>
    </source>
</evidence>
<dbReference type="CDD" id="cd00268">
    <property type="entry name" value="DEADc"/>
    <property type="match status" value="1"/>
</dbReference>
<dbReference type="GO" id="GO:0003724">
    <property type="term" value="F:RNA helicase activity"/>
    <property type="evidence" value="ECO:0007669"/>
    <property type="project" value="InterPro"/>
</dbReference>
<organism evidence="11 12">
    <name type="scientific">Caldimicrobium thiodismutans</name>
    <dbReference type="NCBI Taxonomy" id="1653476"/>
    <lineage>
        <taxon>Bacteria</taxon>
        <taxon>Pseudomonadati</taxon>
        <taxon>Thermodesulfobacteriota</taxon>
        <taxon>Thermodesulfobacteria</taxon>
        <taxon>Thermodesulfobacteriales</taxon>
        <taxon>Thermodesulfobacteriaceae</taxon>
        <taxon>Caldimicrobium</taxon>
    </lineage>
</organism>
<dbReference type="STRING" id="1653476.THC_1332"/>
<reference evidence="12" key="2">
    <citation type="journal article" date="2016" name="Int. J. Syst. Evol. Microbiol.">
        <title>Caldimicrobium thiodismutans sp. nov., a sulfur-disproportionating bacterium isolated from a hot spring.</title>
        <authorList>
            <person name="Kojima H."/>
            <person name="Umezawa K."/>
            <person name="Fukui M."/>
        </authorList>
    </citation>
    <scope>NUCLEOTIDE SEQUENCE [LARGE SCALE GENOMIC DNA]</scope>
    <source>
        <strain evidence="12">TF1</strain>
    </source>
</reference>
<dbReference type="Pfam" id="PF00270">
    <property type="entry name" value="DEAD"/>
    <property type="match status" value="1"/>
</dbReference>
<dbReference type="OrthoDB" id="9805696at2"/>
<feature type="short sequence motif" description="Q motif" evidence="6">
    <location>
        <begin position="2"/>
        <end position="30"/>
    </location>
</feature>
<evidence type="ECO:0000259" key="9">
    <source>
        <dbReference type="PROSITE" id="PS51194"/>
    </source>
</evidence>
<accession>A0A0U5ANP3</accession>
<dbReference type="InterPro" id="IPR014001">
    <property type="entry name" value="Helicase_ATP-bd"/>
</dbReference>
<dbReference type="Pfam" id="PF00271">
    <property type="entry name" value="Helicase_C"/>
    <property type="match status" value="1"/>
</dbReference>
<evidence type="ECO:0000256" key="7">
    <source>
        <dbReference type="RuleBase" id="RU000492"/>
    </source>
</evidence>
<feature type="domain" description="DEAD-box RNA helicase Q" evidence="10">
    <location>
        <begin position="2"/>
        <end position="30"/>
    </location>
</feature>
<evidence type="ECO:0000256" key="2">
    <source>
        <dbReference type="ARBA" id="ARBA00022801"/>
    </source>
</evidence>
<dbReference type="AlphaFoldDB" id="A0A0U5ANP3"/>
<dbReference type="CDD" id="cd18787">
    <property type="entry name" value="SF2_C_DEAD"/>
    <property type="match status" value="1"/>
</dbReference>
<dbReference type="PROSITE" id="PS51194">
    <property type="entry name" value="HELICASE_CTER"/>
    <property type="match status" value="1"/>
</dbReference>
<keyword evidence="2 7" id="KW-0378">Hydrolase</keyword>
<name>A0A0U5ANP3_9BACT</name>
<dbReference type="InterPro" id="IPR044742">
    <property type="entry name" value="DEAD/DEAH_RhlB"/>
</dbReference>
<evidence type="ECO:0000313" key="11">
    <source>
        <dbReference type="EMBL" id="BAU23700.1"/>
    </source>
</evidence>
<dbReference type="KEGG" id="cthi:THC_1332"/>
<evidence type="ECO:0000259" key="8">
    <source>
        <dbReference type="PROSITE" id="PS51192"/>
    </source>
</evidence>
<sequence length="370" mass="41809">MLQFKDFGVSKEVLQGINLLRYSEPTEIQRVAIPLLLSGKDLVAQAQTGTGKTSAFGIPITEGVSAEIRKPQALIIVPTRELALQVTEELKALGKFKRLFVLSIYGGKPIDKQVSFLKKGLCHILVGTPGRLKDLLQRGHLKLERIKYLVLDEADRMLEMGFIEDIEEIIQATPENRQTLLFSATLPREILSMAERFLKPDYTKVRIKPEEPTLNTITQKVYKTSERGRFEKLVNLLRVAEDTKTIIFTHTKKEAEELASELRELGFGVSALHGDYSQRKRENVLKGFRESRFNILVATDVASRGLDIKDVELVINYGLPKDSDSYIHRIGRTGRAGRKGTAVSLMIPREERHLKAILFKTKGNIEICRD</sequence>
<feature type="domain" description="Helicase ATP-binding" evidence="8">
    <location>
        <begin position="33"/>
        <end position="204"/>
    </location>
</feature>
<proteinExistence type="inferred from homology"/>
<evidence type="ECO:0000256" key="3">
    <source>
        <dbReference type="ARBA" id="ARBA00022806"/>
    </source>
</evidence>
<evidence type="ECO:0000256" key="5">
    <source>
        <dbReference type="ARBA" id="ARBA00038437"/>
    </source>
</evidence>
<dbReference type="GO" id="GO:0005524">
    <property type="term" value="F:ATP binding"/>
    <property type="evidence" value="ECO:0007669"/>
    <property type="project" value="UniProtKB-KW"/>
</dbReference>
<dbReference type="InterPro" id="IPR000629">
    <property type="entry name" value="RNA-helicase_DEAD-box_CS"/>
</dbReference>
<comment type="similarity">
    <text evidence="5 7">Belongs to the DEAD box helicase family.</text>
</comment>
<dbReference type="Proteomes" id="UP000068196">
    <property type="component" value="Chromosome"/>
</dbReference>
<dbReference type="GO" id="GO:0003676">
    <property type="term" value="F:nucleic acid binding"/>
    <property type="evidence" value="ECO:0007669"/>
    <property type="project" value="InterPro"/>
</dbReference>
<dbReference type="SUPFAM" id="SSF52540">
    <property type="entry name" value="P-loop containing nucleoside triphosphate hydrolases"/>
    <property type="match status" value="1"/>
</dbReference>
<dbReference type="RefSeq" id="WP_068515111.1">
    <property type="nucleotide sequence ID" value="NZ_AP014945.1"/>
</dbReference>
<dbReference type="PROSITE" id="PS51195">
    <property type="entry name" value="Q_MOTIF"/>
    <property type="match status" value="1"/>
</dbReference>
<keyword evidence="3 7" id="KW-0347">Helicase</keyword>
<keyword evidence="1 7" id="KW-0547">Nucleotide-binding</keyword>
<evidence type="ECO:0000256" key="4">
    <source>
        <dbReference type="ARBA" id="ARBA00022840"/>
    </source>
</evidence>
<protein>
    <submittedName>
        <fullName evidence="11">RNA helicase</fullName>
    </submittedName>
</protein>
<dbReference type="Gene3D" id="3.40.50.300">
    <property type="entry name" value="P-loop containing nucleotide triphosphate hydrolases"/>
    <property type="match status" value="2"/>
</dbReference>
<dbReference type="SMART" id="SM00490">
    <property type="entry name" value="HELICc"/>
    <property type="match status" value="1"/>
</dbReference>
<dbReference type="InterPro" id="IPR011545">
    <property type="entry name" value="DEAD/DEAH_box_helicase_dom"/>
</dbReference>
<dbReference type="PROSITE" id="PS00039">
    <property type="entry name" value="DEAD_ATP_HELICASE"/>
    <property type="match status" value="1"/>
</dbReference>
<dbReference type="PROSITE" id="PS51192">
    <property type="entry name" value="HELICASE_ATP_BIND_1"/>
    <property type="match status" value="1"/>
</dbReference>
<gene>
    <name evidence="11" type="ORF">THC_1332</name>
</gene>
<dbReference type="GO" id="GO:0005829">
    <property type="term" value="C:cytosol"/>
    <property type="evidence" value="ECO:0007669"/>
    <property type="project" value="TreeGrafter"/>
</dbReference>
<dbReference type="InterPro" id="IPR001650">
    <property type="entry name" value="Helicase_C-like"/>
</dbReference>
<evidence type="ECO:0000313" key="12">
    <source>
        <dbReference type="Proteomes" id="UP000068196"/>
    </source>
</evidence>
<dbReference type="GO" id="GO:0016787">
    <property type="term" value="F:hydrolase activity"/>
    <property type="evidence" value="ECO:0007669"/>
    <property type="project" value="UniProtKB-KW"/>
</dbReference>
<dbReference type="SMART" id="SM00487">
    <property type="entry name" value="DEXDc"/>
    <property type="match status" value="1"/>
</dbReference>
<dbReference type="PANTHER" id="PTHR47959">
    <property type="entry name" value="ATP-DEPENDENT RNA HELICASE RHLE-RELATED"/>
    <property type="match status" value="1"/>
</dbReference>
<keyword evidence="4 7" id="KW-0067">ATP-binding</keyword>
<reference evidence="11 12" key="1">
    <citation type="journal article" date="2016" name="Int. J. Syst. Evol. Microbiol.">
        <title>Caldimicrobium thiodismutans sp. nov., a sulfur-disproportionating bacterium isolated from a hot spring, and emended description of the genus Caldimicrobium.</title>
        <authorList>
            <person name="Kojima H."/>
            <person name="Umezawa K."/>
            <person name="Fukui M."/>
        </authorList>
    </citation>
    <scope>NUCLEOTIDE SEQUENCE [LARGE SCALE GENOMIC DNA]</scope>
    <source>
        <strain evidence="11 12">TF1</strain>
    </source>
</reference>
<dbReference type="InterPro" id="IPR050079">
    <property type="entry name" value="DEAD_box_RNA_helicase"/>
</dbReference>
<dbReference type="InterPro" id="IPR027417">
    <property type="entry name" value="P-loop_NTPase"/>
</dbReference>
<feature type="domain" description="Helicase C-terminal" evidence="9">
    <location>
        <begin position="216"/>
        <end position="370"/>
    </location>
</feature>
<evidence type="ECO:0000256" key="6">
    <source>
        <dbReference type="PROSITE-ProRule" id="PRU00552"/>
    </source>
</evidence>